<evidence type="ECO:0000256" key="2">
    <source>
        <dbReference type="ARBA" id="ARBA00019149"/>
    </source>
</evidence>
<dbReference type="AlphaFoldDB" id="A0AAV1M9H8"/>
<feature type="region of interest" description="G2" evidence="6">
    <location>
        <begin position="72"/>
        <end position="76"/>
    </location>
</feature>
<dbReference type="CDD" id="cd22534">
    <property type="entry name" value="KH-II_Era"/>
    <property type="match status" value="1"/>
</dbReference>
<dbReference type="GO" id="GO:0043024">
    <property type="term" value="F:ribosomal small subunit binding"/>
    <property type="evidence" value="ECO:0007669"/>
    <property type="project" value="TreeGrafter"/>
</dbReference>
<feature type="region of interest" description="G3" evidence="6">
    <location>
        <begin position="93"/>
        <end position="96"/>
    </location>
</feature>
<keyword evidence="3 6" id="KW-0547">Nucleotide-binding</keyword>
<dbReference type="InterPro" id="IPR030388">
    <property type="entry name" value="G_ERA_dom"/>
</dbReference>
<dbReference type="Gene3D" id="3.40.50.300">
    <property type="entry name" value="P-loop containing nucleotide triphosphate hydrolases"/>
    <property type="match status" value="1"/>
</dbReference>
<evidence type="ECO:0000256" key="6">
    <source>
        <dbReference type="PROSITE-ProRule" id="PRU01050"/>
    </source>
</evidence>
<feature type="region of interest" description="G4" evidence="6">
    <location>
        <begin position="162"/>
        <end position="165"/>
    </location>
</feature>
<dbReference type="Proteomes" id="UP001314205">
    <property type="component" value="Unassembled WGS sequence"/>
</dbReference>
<sequence length="353" mass="39409">MSTIISLSIRNTYSCVKYLHCSFFSSKIEHAVSKTSGKVVNVAVIGAPNSGKSTLINRIIERKICAASNKVHTTTKLARAICYENDTQIIFLDTPGVVTYKEQKKYKLPEAMVGACHKSLRCADVVGVVHDVSSRWTKDSIHTDVINILNMVRDIPSFLILNKVDKLKSKRQLLSIIRNVTNGVIAGKPLPNSEGDSARNKLVRGYSYFSDVFLVSALTGDGVNAIKEYLISNAKVARLHYTPDQWTDQTPETLIEDAVRAKFLDFLAQEIPYNLKIYLEYYDELQEEGKVICSVGVECPSERIARLISGAGGGRLQQIKSYVRSDLMDVFKKSVVIDIQLKVKNKPLEMEIN</sequence>
<dbReference type="FunFam" id="3.40.50.300:FF:002220">
    <property type="entry name" value="GTPase Era, mitochondrial"/>
    <property type="match status" value="1"/>
</dbReference>
<name>A0AAV1M9H8_9NEOP</name>
<dbReference type="NCBIfam" id="TIGR00231">
    <property type="entry name" value="small_GTP"/>
    <property type="match status" value="1"/>
</dbReference>
<evidence type="ECO:0000256" key="3">
    <source>
        <dbReference type="ARBA" id="ARBA00022741"/>
    </source>
</evidence>
<dbReference type="PRINTS" id="PR00326">
    <property type="entry name" value="GTP1OBG"/>
</dbReference>
<keyword evidence="9" id="KW-1185">Reference proteome</keyword>
<dbReference type="GO" id="GO:0005525">
    <property type="term" value="F:GTP binding"/>
    <property type="evidence" value="ECO:0007669"/>
    <property type="project" value="UniProtKB-UniRule"/>
</dbReference>
<keyword evidence="4 6" id="KW-0342">GTP-binding</keyword>
<dbReference type="GO" id="GO:0019843">
    <property type="term" value="F:rRNA binding"/>
    <property type="evidence" value="ECO:0007669"/>
    <property type="project" value="TreeGrafter"/>
</dbReference>
<dbReference type="SUPFAM" id="SSF54814">
    <property type="entry name" value="Prokaryotic type KH domain (KH-domain type II)"/>
    <property type="match status" value="1"/>
</dbReference>
<dbReference type="InterPro" id="IPR006073">
    <property type="entry name" value="GTP-bd"/>
</dbReference>
<feature type="domain" description="Era-type G" evidence="7">
    <location>
        <begin position="38"/>
        <end position="236"/>
    </location>
</feature>
<dbReference type="PANTHER" id="PTHR42698:SF1">
    <property type="entry name" value="GTPASE ERA, MITOCHONDRIAL"/>
    <property type="match status" value="1"/>
</dbReference>
<dbReference type="GO" id="GO:0005759">
    <property type="term" value="C:mitochondrial matrix"/>
    <property type="evidence" value="ECO:0007669"/>
    <property type="project" value="TreeGrafter"/>
</dbReference>
<dbReference type="InterPro" id="IPR009019">
    <property type="entry name" value="KH_sf_prok-type"/>
</dbReference>
<dbReference type="PANTHER" id="PTHR42698">
    <property type="entry name" value="GTPASE ERA"/>
    <property type="match status" value="1"/>
</dbReference>
<evidence type="ECO:0000256" key="5">
    <source>
        <dbReference type="ARBA" id="ARBA00030975"/>
    </source>
</evidence>
<dbReference type="Gene3D" id="3.30.300.20">
    <property type="match status" value="1"/>
</dbReference>
<feature type="region of interest" description="G5" evidence="6">
    <location>
        <begin position="215"/>
        <end position="217"/>
    </location>
</feature>
<dbReference type="EMBL" id="CAVLGL010000159">
    <property type="protein sequence ID" value="CAK1604328.1"/>
    <property type="molecule type" value="Genomic_DNA"/>
</dbReference>
<dbReference type="InterPro" id="IPR015946">
    <property type="entry name" value="KH_dom-like_a/b"/>
</dbReference>
<evidence type="ECO:0000313" key="8">
    <source>
        <dbReference type="EMBL" id="CAK1604328.1"/>
    </source>
</evidence>
<feature type="region of interest" description="G1" evidence="6">
    <location>
        <begin position="46"/>
        <end position="53"/>
    </location>
</feature>
<dbReference type="InterPro" id="IPR005225">
    <property type="entry name" value="Small_GTP-bd"/>
</dbReference>
<dbReference type="SUPFAM" id="SSF52540">
    <property type="entry name" value="P-loop containing nucleoside triphosphate hydrolases"/>
    <property type="match status" value="1"/>
</dbReference>
<dbReference type="Pfam" id="PF01926">
    <property type="entry name" value="MMR_HSR1"/>
    <property type="match status" value="1"/>
</dbReference>
<comment type="caution">
    <text evidence="8">The sequence shown here is derived from an EMBL/GenBank/DDBJ whole genome shotgun (WGS) entry which is preliminary data.</text>
</comment>
<gene>
    <name evidence="8" type="ORF">PARMNEM_LOCUS22560</name>
</gene>
<evidence type="ECO:0000313" key="9">
    <source>
        <dbReference type="Proteomes" id="UP001314205"/>
    </source>
</evidence>
<accession>A0AAV1M9H8</accession>
<reference evidence="8 9" key="1">
    <citation type="submission" date="2023-11" db="EMBL/GenBank/DDBJ databases">
        <authorList>
            <person name="Hedman E."/>
            <person name="Englund M."/>
            <person name="Stromberg M."/>
            <person name="Nyberg Akerstrom W."/>
            <person name="Nylinder S."/>
            <person name="Jareborg N."/>
            <person name="Kallberg Y."/>
            <person name="Kronander E."/>
        </authorList>
    </citation>
    <scope>NUCLEOTIDE SEQUENCE [LARGE SCALE GENOMIC DNA]</scope>
</reference>
<dbReference type="PROSITE" id="PS51713">
    <property type="entry name" value="G_ERA"/>
    <property type="match status" value="1"/>
</dbReference>
<evidence type="ECO:0000259" key="7">
    <source>
        <dbReference type="PROSITE" id="PS51713"/>
    </source>
</evidence>
<comment type="similarity">
    <text evidence="1 6">Belongs to the TRAFAC class TrmE-Era-EngA-EngB-Septin-like GTPase superfamily. Era GTPase family.</text>
</comment>
<dbReference type="InterPro" id="IPR027417">
    <property type="entry name" value="P-loop_NTPase"/>
</dbReference>
<dbReference type="GO" id="GO:0000028">
    <property type="term" value="P:ribosomal small subunit assembly"/>
    <property type="evidence" value="ECO:0007669"/>
    <property type="project" value="TreeGrafter"/>
</dbReference>
<proteinExistence type="inferred from homology"/>
<dbReference type="InterPro" id="IPR005662">
    <property type="entry name" value="GTPase_Era-like"/>
</dbReference>
<protein>
    <recommendedName>
        <fullName evidence="2">GTPase Era, mitochondrial</fullName>
    </recommendedName>
    <alternativeName>
        <fullName evidence="5">ERA-like protein 1</fullName>
    </alternativeName>
</protein>
<evidence type="ECO:0000256" key="4">
    <source>
        <dbReference type="ARBA" id="ARBA00023134"/>
    </source>
</evidence>
<evidence type="ECO:0000256" key="1">
    <source>
        <dbReference type="ARBA" id="ARBA00007921"/>
    </source>
</evidence>
<dbReference type="CDD" id="cd04163">
    <property type="entry name" value="Era"/>
    <property type="match status" value="1"/>
</dbReference>
<organism evidence="8 9">
    <name type="scientific">Parnassius mnemosyne</name>
    <name type="common">clouded apollo</name>
    <dbReference type="NCBI Taxonomy" id="213953"/>
    <lineage>
        <taxon>Eukaryota</taxon>
        <taxon>Metazoa</taxon>
        <taxon>Ecdysozoa</taxon>
        <taxon>Arthropoda</taxon>
        <taxon>Hexapoda</taxon>
        <taxon>Insecta</taxon>
        <taxon>Pterygota</taxon>
        <taxon>Neoptera</taxon>
        <taxon>Endopterygota</taxon>
        <taxon>Lepidoptera</taxon>
        <taxon>Glossata</taxon>
        <taxon>Ditrysia</taxon>
        <taxon>Papilionoidea</taxon>
        <taxon>Papilionidae</taxon>
        <taxon>Parnassiinae</taxon>
        <taxon>Parnassini</taxon>
        <taxon>Parnassius</taxon>
        <taxon>Driopa</taxon>
    </lineage>
</organism>